<feature type="domain" description="Late embryogenesis abundant protein LEA-2 subgroup" evidence="2">
    <location>
        <begin position="62"/>
        <end position="162"/>
    </location>
</feature>
<dbReference type="AlphaFoldDB" id="A0AAP0SAS2"/>
<name>A0AAP0SAS2_LIQFO</name>
<keyword evidence="1" id="KW-0812">Transmembrane</keyword>
<organism evidence="3 4">
    <name type="scientific">Liquidambar formosana</name>
    <name type="common">Formosan gum</name>
    <dbReference type="NCBI Taxonomy" id="63359"/>
    <lineage>
        <taxon>Eukaryota</taxon>
        <taxon>Viridiplantae</taxon>
        <taxon>Streptophyta</taxon>
        <taxon>Embryophyta</taxon>
        <taxon>Tracheophyta</taxon>
        <taxon>Spermatophyta</taxon>
        <taxon>Magnoliopsida</taxon>
        <taxon>eudicotyledons</taxon>
        <taxon>Gunneridae</taxon>
        <taxon>Pentapetalae</taxon>
        <taxon>Saxifragales</taxon>
        <taxon>Altingiaceae</taxon>
        <taxon>Liquidambar</taxon>
    </lineage>
</organism>
<proteinExistence type="predicted"/>
<dbReference type="Pfam" id="PF03168">
    <property type="entry name" value="LEA_2"/>
    <property type="match status" value="1"/>
</dbReference>
<evidence type="ECO:0000313" key="4">
    <source>
        <dbReference type="Proteomes" id="UP001415857"/>
    </source>
</evidence>
<accession>A0AAP0SAS2</accession>
<sequence>MGRGKCLAYVAAFVVFQTIIILVFALTVMRIKNPKVRLGVVAVEDFSTTNSTSINMRLVAQVTVKNTNFGHFKYENSTATISYGGMAVGEAFIPKGRARARQTKRFNVTVDVTTDRLSSSSSNLVNDINSGVLAMSGEAKLSGKVHLMKVIKKKKSGEMNCTMAVNLATRAVQDLKCE</sequence>
<reference evidence="3 4" key="1">
    <citation type="journal article" date="2024" name="Plant J.">
        <title>Genome sequences and population genomics reveal climatic adaptation and genomic divergence between two closely related sweetgum species.</title>
        <authorList>
            <person name="Xu W.Q."/>
            <person name="Ren C.Q."/>
            <person name="Zhang X.Y."/>
            <person name="Comes H.P."/>
            <person name="Liu X.H."/>
            <person name="Li Y.G."/>
            <person name="Kettle C.J."/>
            <person name="Jalonen R."/>
            <person name="Gaisberger H."/>
            <person name="Ma Y.Z."/>
            <person name="Qiu Y.X."/>
        </authorList>
    </citation>
    <scope>NUCLEOTIDE SEQUENCE [LARGE SCALE GENOMIC DNA]</scope>
    <source>
        <strain evidence="3">Hangzhou</strain>
    </source>
</reference>
<gene>
    <name evidence="3" type="ORF">L1049_008451</name>
</gene>
<dbReference type="InterPro" id="IPR055301">
    <property type="entry name" value="Lea14-like_2"/>
</dbReference>
<keyword evidence="1" id="KW-0472">Membrane</keyword>
<evidence type="ECO:0000259" key="2">
    <source>
        <dbReference type="Pfam" id="PF03168"/>
    </source>
</evidence>
<protein>
    <recommendedName>
        <fullName evidence="2">Late embryogenesis abundant protein LEA-2 subgroup domain-containing protein</fullName>
    </recommendedName>
</protein>
<dbReference type="PANTHER" id="PTHR31852">
    <property type="entry name" value="LATE EMBRYOGENESIS ABUNDANT (LEA) HYDROXYPROLINE-RICH GLYCOPROTEIN FAMILY"/>
    <property type="match status" value="1"/>
</dbReference>
<keyword evidence="1" id="KW-1133">Transmembrane helix</keyword>
<evidence type="ECO:0000256" key="1">
    <source>
        <dbReference type="SAM" id="Phobius"/>
    </source>
</evidence>
<dbReference type="Gene3D" id="2.60.40.1820">
    <property type="match status" value="1"/>
</dbReference>
<dbReference type="EMBL" id="JBBPBK010000002">
    <property type="protein sequence ID" value="KAK9290284.1"/>
    <property type="molecule type" value="Genomic_DNA"/>
</dbReference>
<dbReference type="Proteomes" id="UP001415857">
    <property type="component" value="Unassembled WGS sequence"/>
</dbReference>
<dbReference type="SUPFAM" id="SSF117070">
    <property type="entry name" value="LEA14-like"/>
    <property type="match status" value="1"/>
</dbReference>
<comment type="caution">
    <text evidence="3">The sequence shown here is derived from an EMBL/GenBank/DDBJ whole genome shotgun (WGS) entry which is preliminary data.</text>
</comment>
<keyword evidence="4" id="KW-1185">Reference proteome</keyword>
<evidence type="ECO:0000313" key="3">
    <source>
        <dbReference type="EMBL" id="KAK9290284.1"/>
    </source>
</evidence>
<dbReference type="InterPro" id="IPR004864">
    <property type="entry name" value="LEA_2"/>
</dbReference>
<feature type="transmembrane region" description="Helical" evidence="1">
    <location>
        <begin position="6"/>
        <end position="28"/>
    </location>
</feature>